<dbReference type="Proteomes" id="UP000196331">
    <property type="component" value="Unassembled WGS sequence"/>
</dbReference>
<protein>
    <submittedName>
        <fullName evidence="1">Uncharacterized protein</fullName>
    </submittedName>
</protein>
<evidence type="ECO:0000313" key="1">
    <source>
        <dbReference type="EMBL" id="SJN12002.1"/>
    </source>
</evidence>
<comment type="caution">
    <text evidence="1">The sequence shown here is derived from an EMBL/GenBank/DDBJ whole genome shotgun (WGS) entry which is preliminary data.</text>
</comment>
<name>A0A1R4HWR8_9GAMM</name>
<evidence type="ECO:0000313" key="2">
    <source>
        <dbReference type="Proteomes" id="UP000196331"/>
    </source>
</evidence>
<organism evidence="1 2">
    <name type="scientific">Halomonas citrativorans</name>
    <dbReference type="NCBI Taxonomy" id="2742612"/>
    <lineage>
        <taxon>Bacteria</taxon>
        <taxon>Pseudomonadati</taxon>
        <taxon>Pseudomonadota</taxon>
        <taxon>Gammaproteobacteria</taxon>
        <taxon>Oceanospirillales</taxon>
        <taxon>Halomonadaceae</taxon>
        <taxon>Halomonas</taxon>
    </lineage>
</organism>
<accession>A0A1R4HWR8</accession>
<sequence length="166" mass="18256">MMKWNQWTILVLIGWLPLSVQSDTIEGMLDGEPREWFVLSQGRDSNASFVEVGDQRQIIITGFVEPDQRDAYEGLSISLTVEDNQLIDAHVVQLIGSTTVPPLYTSEGGSVTVTLTQLEQQGSHIHIAGRVEGVLALQTAQDDAPSRAEGIDIDVQFDVNAYRAAF</sequence>
<dbReference type="AlphaFoldDB" id="A0A1R4HWR8"/>
<reference evidence="1 2" key="1">
    <citation type="submission" date="2017-02" db="EMBL/GenBank/DDBJ databases">
        <authorList>
            <person name="Dridi B."/>
        </authorList>
    </citation>
    <scope>NUCLEOTIDE SEQUENCE [LARGE SCALE GENOMIC DNA]</scope>
    <source>
        <strain evidence="1 2">JB380</strain>
    </source>
</reference>
<dbReference type="EMBL" id="FUKM01000028">
    <property type="protein sequence ID" value="SJN12002.1"/>
    <property type="molecule type" value="Genomic_DNA"/>
</dbReference>
<proteinExistence type="predicted"/>
<dbReference type="RefSeq" id="WP_254908583.1">
    <property type="nucleotide sequence ID" value="NZ_FUKM01000028.1"/>
</dbReference>
<gene>
    <name evidence="1" type="ORF">CZ787_07115</name>
</gene>